<feature type="region of interest" description="Disordered" evidence="1">
    <location>
        <begin position="232"/>
        <end position="256"/>
    </location>
</feature>
<dbReference type="AlphaFoldDB" id="A0A643CGU6"/>
<feature type="compositionally biased region" description="Polar residues" evidence="1">
    <location>
        <begin position="429"/>
        <end position="457"/>
    </location>
</feature>
<dbReference type="EMBL" id="SGJD01001576">
    <property type="protein sequence ID" value="KAB0399334.1"/>
    <property type="molecule type" value="Genomic_DNA"/>
</dbReference>
<keyword evidence="4" id="KW-1185">Reference proteome</keyword>
<dbReference type="InterPro" id="IPR002999">
    <property type="entry name" value="Tudor"/>
</dbReference>
<dbReference type="Gene3D" id="2.40.50.90">
    <property type="match status" value="1"/>
</dbReference>
<dbReference type="SMART" id="SM00333">
    <property type="entry name" value="TUDOR"/>
    <property type="match status" value="1"/>
</dbReference>
<dbReference type="Pfam" id="PF00567">
    <property type="entry name" value="TUDOR"/>
    <property type="match status" value="1"/>
</dbReference>
<dbReference type="InterPro" id="IPR035437">
    <property type="entry name" value="SNase_OB-fold_sf"/>
</dbReference>
<dbReference type="PANTHER" id="PTHR22948:SF75">
    <property type="entry name" value="A-KINASE ANCHOR PROTEIN 1, MITOCHONDRIAL"/>
    <property type="match status" value="1"/>
</dbReference>
<dbReference type="CDD" id="cd20407">
    <property type="entry name" value="Tudor_AKAP1"/>
    <property type="match status" value="1"/>
</dbReference>
<feature type="compositionally biased region" description="Basic and acidic residues" evidence="1">
    <location>
        <begin position="151"/>
        <end position="160"/>
    </location>
</feature>
<gene>
    <name evidence="3" type="ORF">E2I00_012376</name>
</gene>
<evidence type="ECO:0000256" key="1">
    <source>
        <dbReference type="SAM" id="MobiDB-lite"/>
    </source>
</evidence>
<name>A0A643CGU6_BALPH</name>
<feature type="compositionally biased region" description="Polar residues" evidence="1">
    <location>
        <begin position="368"/>
        <end position="377"/>
    </location>
</feature>
<evidence type="ECO:0000313" key="3">
    <source>
        <dbReference type="EMBL" id="KAB0399334.1"/>
    </source>
</evidence>
<feature type="region of interest" description="Disordered" evidence="1">
    <location>
        <begin position="1"/>
        <end position="118"/>
    </location>
</feature>
<feature type="region of interest" description="Disordered" evidence="1">
    <location>
        <begin position="429"/>
        <end position="475"/>
    </location>
</feature>
<dbReference type="InterPro" id="IPR047367">
    <property type="entry name" value="Tudor_AKAP1"/>
</dbReference>
<accession>A0A643CGU6</accession>
<sequence length="883" mass="93556">MGASAVKLRAGPAAEEAVPVEDPSPGAAAPPPGAAQPPERELPTASKPPGEPPALLRAHPAYRRSESSRGLPSTAGTRFRPGPRREDSARMELALTGDEAKSAPLECPLPSPKGVPFPHEAAEVCNRETVMGRPAGWRRQGPPAAPAEKVGPGEKTREMGGAEGTGDAVMGENVLEEGPVSREQGPELPSSRAPSLAPLGGGGEKGRSSLLAVGEDPVGQLLSSFVESAHAELATPDETPTPRVRGSSGWDGDFSRELGKEETLDKNEKVEKAAFQIISKVILEATEEVLTTTMGRIAGRMYQASAAQPQGPKEEESCAQANQKTALGQRALEPVLATAEAATGPVGAAFPSADLLAEDLPPPKTYVSCLTSPLSSPTKDRKPKNSMHHISLAPRPPPAAPLGESLDEASILAEDAACVTCMSNNGQGVPSVASSGQCSDSVSTSGLEDSCTETTSSPRDKATTPLLPESTVPFSNGVLKGELSDLGAEDGWTVDAEADHSGGSDGNSMDSVDSCCGLRKPDGFQNAQAGSHPKKVDLTVWEIEVPKVLGMQGIDFSLSCHLSFSLEAPSWSADWQAGTVCEFSEADIWCQDLHLNPAIHPEHPDMPHRRSVAAAALCLVFLPEMLSASCGQGTELDWEEIQGTEPHQHLRSATAFAGTAFSSNDFLEELLQCSLPLSSLQLMLPDGITVEVIVVNQVNAGHLFVQQHTHPTFHALRSLDQQMYLCYSQPGIPTLPTPVEITVICAAPGMDGAWWRAQVVASYEETNEVEIRYVDYGGYKRVKVDVLRQIRSDFVTLPFQGAEVLLDSVMPLSDDDHFSPEADAAVSEMTGNTALLAQVTSYSPAGLPLIQLWSVIGDEVVLINRSLVERGLAQWVDSYYSSL</sequence>
<feature type="compositionally biased region" description="Low complexity" evidence="1">
    <location>
        <begin position="12"/>
        <end position="27"/>
    </location>
</feature>
<reference evidence="3 4" key="1">
    <citation type="journal article" date="2019" name="PLoS ONE">
        <title>Genomic analyses reveal an absence of contemporary introgressive admixture between fin whales and blue whales, despite known hybrids.</title>
        <authorList>
            <person name="Westbury M.V."/>
            <person name="Petersen B."/>
            <person name="Lorenzen E.D."/>
        </authorList>
    </citation>
    <scope>NUCLEOTIDE SEQUENCE [LARGE SCALE GENOMIC DNA]</scope>
    <source>
        <strain evidence="3">FinWhale-01</strain>
    </source>
</reference>
<organism evidence="3 4">
    <name type="scientific">Balaenoptera physalus</name>
    <name type="common">Fin whale</name>
    <name type="synonym">Balaena physalus</name>
    <dbReference type="NCBI Taxonomy" id="9770"/>
    <lineage>
        <taxon>Eukaryota</taxon>
        <taxon>Metazoa</taxon>
        <taxon>Chordata</taxon>
        <taxon>Craniata</taxon>
        <taxon>Vertebrata</taxon>
        <taxon>Euteleostomi</taxon>
        <taxon>Mammalia</taxon>
        <taxon>Eutheria</taxon>
        <taxon>Laurasiatheria</taxon>
        <taxon>Artiodactyla</taxon>
        <taxon>Whippomorpha</taxon>
        <taxon>Cetacea</taxon>
        <taxon>Mysticeti</taxon>
        <taxon>Balaenopteridae</taxon>
        <taxon>Balaenoptera</taxon>
    </lineage>
</organism>
<feature type="region of interest" description="Disordered" evidence="1">
    <location>
        <begin position="368"/>
        <end position="402"/>
    </location>
</feature>
<dbReference type="OrthoDB" id="10069557at2759"/>
<dbReference type="GO" id="GO:0034237">
    <property type="term" value="F:protein kinase A regulatory subunit binding"/>
    <property type="evidence" value="ECO:0007669"/>
    <property type="project" value="TreeGrafter"/>
</dbReference>
<feature type="domain" description="Tudor" evidence="2">
    <location>
        <begin position="738"/>
        <end position="797"/>
    </location>
</feature>
<dbReference type="FunFam" id="2.30.30.140:FF:000066">
    <property type="entry name" value="A-kinase anchor protein 1, mitochondrial"/>
    <property type="match status" value="1"/>
</dbReference>
<feature type="region of interest" description="Disordered" evidence="1">
    <location>
        <begin position="132"/>
        <end position="210"/>
    </location>
</feature>
<dbReference type="Gene3D" id="2.30.30.140">
    <property type="match status" value="1"/>
</dbReference>
<dbReference type="SUPFAM" id="SSF63748">
    <property type="entry name" value="Tudor/PWWP/MBT"/>
    <property type="match status" value="1"/>
</dbReference>
<dbReference type="InterPro" id="IPR050621">
    <property type="entry name" value="Tudor_domain_containing"/>
</dbReference>
<evidence type="ECO:0000259" key="2">
    <source>
        <dbReference type="PROSITE" id="PS50304"/>
    </source>
</evidence>
<dbReference type="PROSITE" id="PS50304">
    <property type="entry name" value="TUDOR"/>
    <property type="match status" value="1"/>
</dbReference>
<dbReference type="GO" id="GO:0016020">
    <property type="term" value="C:membrane"/>
    <property type="evidence" value="ECO:0007669"/>
    <property type="project" value="TreeGrafter"/>
</dbReference>
<dbReference type="PANTHER" id="PTHR22948">
    <property type="entry name" value="TUDOR DOMAIN CONTAINING PROTEIN"/>
    <property type="match status" value="1"/>
</dbReference>
<comment type="caution">
    <text evidence="3">The sequence shown here is derived from an EMBL/GenBank/DDBJ whole genome shotgun (WGS) entry which is preliminary data.</text>
</comment>
<dbReference type="Proteomes" id="UP000437017">
    <property type="component" value="Unassembled WGS sequence"/>
</dbReference>
<proteinExistence type="predicted"/>
<protein>
    <recommendedName>
        <fullName evidence="2">Tudor domain-containing protein</fullName>
    </recommendedName>
</protein>
<evidence type="ECO:0000313" key="4">
    <source>
        <dbReference type="Proteomes" id="UP000437017"/>
    </source>
</evidence>
<dbReference type="GO" id="GO:0005739">
    <property type="term" value="C:mitochondrion"/>
    <property type="evidence" value="ECO:0007669"/>
    <property type="project" value="TreeGrafter"/>
</dbReference>